<dbReference type="Proteomes" id="UP000663873">
    <property type="component" value="Unassembled WGS sequence"/>
</dbReference>
<proteinExistence type="predicted"/>
<dbReference type="Proteomes" id="UP000663848">
    <property type="component" value="Unassembled WGS sequence"/>
</dbReference>
<feature type="non-terminal residue" evidence="2">
    <location>
        <position position="27"/>
    </location>
</feature>
<dbReference type="EMBL" id="CAJOBR010077722">
    <property type="protein sequence ID" value="CAF5115684.1"/>
    <property type="molecule type" value="Genomic_DNA"/>
</dbReference>
<dbReference type="AlphaFoldDB" id="A0A822F9J2"/>
<accession>A0A822F9J2</accession>
<gene>
    <name evidence="2" type="ORF">QYT958_LOCUS45743</name>
    <name evidence="1" type="ORF">UJA718_LOCUS46459</name>
</gene>
<comment type="caution">
    <text evidence="2">The sequence shown here is derived from an EMBL/GenBank/DDBJ whole genome shotgun (WGS) entry which is preliminary data.</text>
</comment>
<organism evidence="2 3">
    <name type="scientific">Rotaria socialis</name>
    <dbReference type="NCBI Taxonomy" id="392032"/>
    <lineage>
        <taxon>Eukaryota</taxon>
        <taxon>Metazoa</taxon>
        <taxon>Spiralia</taxon>
        <taxon>Gnathifera</taxon>
        <taxon>Rotifera</taxon>
        <taxon>Eurotatoria</taxon>
        <taxon>Bdelloidea</taxon>
        <taxon>Philodinida</taxon>
        <taxon>Philodinidae</taxon>
        <taxon>Rotaria</taxon>
    </lineage>
</organism>
<keyword evidence="4" id="KW-1185">Reference proteome</keyword>
<name>A0A822F9J2_9BILA</name>
<sequence length="27" mass="3046">MTTVNILGRLRTATEQVRTVQTNLSEN</sequence>
<evidence type="ECO:0000313" key="4">
    <source>
        <dbReference type="Proteomes" id="UP000663873"/>
    </source>
</evidence>
<evidence type="ECO:0000313" key="3">
    <source>
        <dbReference type="Proteomes" id="UP000663848"/>
    </source>
</evidence>
<evidence type="ECO:0000313" key="1">
    <source>
        <dbReference type="EMBL" id="CAF4921723.1"/>
    </source>
</evidence>
<reference evidence="2" key="1">
    <citation type="submission" date="2021-02" db="EMBL/GenBank/DDBJ databases">
        <authorList>
            <person name="Nowell W R."/>
        </authorList>
    </citation>
    <scope>NUCLEOTIDE SEQUENCE</scope>
</reference>
<evidence type="ECO:0000313" key="2">
    <source>
        <dbReference type="EMBL" id="CAF5115684.1"/>
    </source>
</evidence>
<protein>
    <submittedName>
        <fullName evidence="2">Uncharacterized protein</fullName>
    </submittedName>
</protein>
<dbReference type="EMBL" id="CAJOBP010083162">
    <property type="protein sequence ID" value="CAF4921723.1"/>
    <property type="molecule type" value="Genomic_DNA"/>
</dbReference>